<evidence type="ECO:0000313" key="2">
    <source>
        <dbReference type="Proteomes" id="UP001638806"/>
    </source>
</evidence>
<dbReference type="Proteomes" id="UP001638806">
    <property type="component" value="Unassembled WGS sequence"/>
</dbReference>
<evidence type="ECO:0000313" key="1">
    <source>
        <dbReference type="EMBL" id="KAL3952204.1"/>
    </source>
</evidence>
<dbReference type="EMBL" id="JBGNUJ010000013">
    <property type="protein sequence ID" value="KAL3952204.1"/>
    <property type="molecule type" value="Genomic_DNA"/>
</dbReference>
<proteinExistence type="predicted"/>
<organism evidence="1 2">
    <name type="scientific">Purpureocillium lilacinum</name>
    <name type="common">Paecilomyces lilacinus</name>
    <dbReference type="NCBI Taxonomy" id="33203"/>
    <lineage>
        <taxon>Eukaryota</taxon>
        <taxon>Fungi</taxon>
        <taxon>Dikarya</taxon>
        <taxon>Ascomycota</taxon>
        <taxon>Pezizomycotina</taxon>
        <taxon>Sordariomycetes</taxon>
        <taxon>Hypocreomycetidae</taxon>
        <taxon>Hypocreales</taxon>
        <taxon>Ophiocordycipitaceae</taxon>
        <taxon>Purpureocillium</taxon>
    </lineage>
</organism>
<sequence length="311" mass="33831">MLQERTREHAPAVQTLEKICGVIEADYEATESAESLARFTLAKTDLARAYLAAGWYDQAVECGDMALGLSSDESESELTGEQRKKARLSAHLTVGLGQYYLEQYDEAQKCFEAALGESDNSPDATCLLAQVLWAQGSEDSRDKARSALFEVIERQPDHVQSVLLLGVVALLDQDEDSLEAVVEELQKLRTNESVTTTEQSHIGEVLRAIAGLGDGRTEQDMLTQVQEDVMLYPHLPHGWASLAETTGDPYASQMALKVAVRGIPPRGVLEAQDLANAYAGTGKAADAQRAAMIAPWEKHGWKALEVATADV</sequence>
<gene>
    <name evidence="1" type="ORF">ACCO45_013921</name>
</gene>
<comment type="caution">
    <text evidence="1">The sequence shown here is derived from an EMBL/GenBank/DDBJ whole genome shotgun (WGS) entry which is preliminary data.</text>
</comment>
<accession>A0ACC4D7I6</accession>
<protein>
    <submittedName>
        <fullName evidence="1">Uncharacterized protein</fullName>
    </submittedName>
</protein>
<name>A0ACC4D7I6_PURLI</name>
<reference evidence="1" key="1">
    <citation type="submission" date="2024-12" db="EMBL/GenBank/DDBJ databases">
        <title>Comparative genomics and development of molecular markers within Purpureocillium lilacinum and among Purpureocillium species.</title>
        <authorList>
            <person name="Yeh Z.-Y."/>
            <person name="Ni N.-T."/>
            <person name="Lo P.-H."/>
            <person name="Mushyakhwo K."/>
            <person name="Lin C.-F."/>
            <person name="Nai Y.-S."/>
        </authorList>
    </citation>
    <scope>NUCLEOTIDE SEQUENCE</scope>
    <source>
        <strain evidence="1">NCHU-NPUST-175</strain>
    </source>
</reference>
<keyword evidence="2" id="KW-1185">Reference proteome</keyword>